<dbReference type="OrthoDB" id="4195964at2"/>
<feature type="compositionally biased region" description="Low complexity" evidence="5">
    <location>
        <begin position="208"/>
        <end position="255"/>
    </location>
</feature>
<evidence type="ECO:0000256" key="3">
    <source>
        <dbReference type="ARBA" id="ARBA00022729"/>
    </source>
</evidence>
<protein>
    <recommendedName>
        <fullName evidence="8">Gram-positive cocci surface proteins LPxTG domain-containing protein</fullName>
    </recommendedName>
</protein>
<feature type="region of interest" description="Disordered" evidence="5">
    <location>
        <begin position="208"/>
        <end position="258"/>
    </location>
</feature>
<evidence type="ECO:0000256" key="5">
    <source>
        <dbReference type="SAM" id="MobiDB-lite"/>
    </source>
</evidence>
<accession>A0A1H8DV35</accession>
<gene>
    <name evidence="9" type="ORF">SAMN05216267_1001314</name>
</gene>
<proteinExistence type="predicted"/>
<keyword evidence="2" id="KW-0964">Secreted</keyword>
<dbReference type="EMBL" id="FODD01000001">
    <property type="protein sequence ID" value="SEN11080.1"/>
    <property type="molecule type" value="Genomic_DNA"/>
</dbReference>
<name>A0A1H8DV35_9ACTN</name>
<keyword evidence="1" id="KW-0134">Cell wall</keyword>
<feature type="domain" description="Gram-positive cocci surface proteins LPxTG" evidence="8">
    <location>
        <begin position="257"/>
        <end position="294"/>
    </location>
</feature>
<feature type="transmembrane region" description="Helical" evidence="6">
    <location>
        <begin position="265"/>
        <end position="286"/>
    </location>
</feature>
<keyword evidence="10" id="KW-1185">Reference proteome</keyword>
<evidence type="ECO:0000256" key="4">
    <source>
        <dbReference type="ARBA" id="ARBA00023088"/>
    </source>
</evidence>
<evidence type="ECO:0000256" key="6">
    <source>
        <dbReference type="SAM" id="Phobius"/>
    </source>
</evidence>
<evidence type="ECO:0000313" key="9">
    <source>
        <dbReference type="EMBL" id="SEN11080.1"/>
    </source>
</evidence>
<dbReference type="PROSITE" id="PS50847">
    <property type="entry name" value="GRAM_POS_ANCHORING"/>
    <property type="match status" value="1"/>
</dbReference>
<evidence type="ECO:0000256" key="2">
    <source>
        <dbReference type="ARBA" id="ARBA00022525"/>
    </source>
</evidence>
<organism evidence="9 10">
    <name type="scientific">Actinacidiphila rubida</name>
    <dbReference type="NCBI Taxonomy" id="310780"/>
    <lineage>
        <taxon>Bacteria</taxon>
        <taxon>Bacillati</taxon>
        <taxon>Actinomycetota</taxon>
        <taxon>Actinomycetes</taxon>
        <taxon>Kitasatosporales</taxon>
        <taxon>Streptomycetaceae</taxon>
        <taxon>Actinacidiphila</taxon>
    </lineage>
</organism>
<dbReference type="AlphaFoldDB" id="A0A1H8DV35"/>
<sequence length="294" mass="29140">MRIRRATAAAATAAALAPALLLAAGPARADTAPDPSDPTTLPSCADVSTAYGDYEQNSLRADVQGVPKVVVAGDGWHEATGTLHNIGGTTLPVVVAFGSAWRETDGDGDPALGPYATVQVQDAGGAWTTLSGGSSGRADVLHDLAPGATRTYHLRFEISADVPKLARDGELSFEGLFADRYTYRDTGKTVDCAGDSSGMEGYVIEQAGSTTSPTATPTASPTHSPTAAPTVSTTGSTPSGAAAPSGTATTSAPGPQLAATGADSAMPVLAGLGAAAVAAGAGAVALGRGRRAHR</sequence>
<dbReference type="InterPro" id="IPR019931">
    <property type="entry name" value="LPXTG_anchor"/>
</dbReference>
<dbReference type="RefSeq" id="WP_075016083.1">
    <property type="nucleotide sequence ID" value="NZ_FODD01000001.1"/>
</dbReference>
<dbReference type="Proteomes" id="UP000181951">
    <property type="component" value="Unassembled WGS sequence"/>
</dbReference>
<evidence type="ECO:0000256" key="7">
    <source>
        <dbReference type="SAM" id="SignalP"/>
    </source>
</evidence>
<keyword evidence="6" id="KW-0812">Transmembrane</keyword>
<feature type="chain" id="PRO_5010158548" description="Gram-positive cocci surface proteins LPxTG domain-containing protein" evidence="7">
    <location>
        <begin position="30"/>
        <end position="294"/>
    </location>
</feature>
<evidence type="ECO:0000256" key="1">
    <source>
        <dbReference type="ARBA" id="ARBA00022512"/>
    </source>
</evidence>
<keyword evidence="6" id="KW-1133">Transmembrane helix</keyword>
<evidence type="ECO:0000313" key="10">
    <source>
        <dbReference type="Proteomes" id="UP000181951"/>
    </source>
</evidence>
<reference evidence="9 10" key="1">
    <citation type="submission" date="2016-10" db="EMBL/GenBank/DDBJ databases">
        <authorList>
            <person name="de Groot N.N."/>
        </authorList>
    </citation>
    <scope>NUCLEOTIDE SEQUENCE [LARGE SCALE GENOMIC DNA]</scope>
    <source>
        <strain evidence="9 10">CGMCC 4.2026</strain>
    </source>
</reference>
<keyword evidence="6" id="KW-0472">Membrane</keyword>
<keyword evidence="4" id="KW-0572">Peptidoglycan-anchor</keyword>
<keyword evidence="3 7" id="KW-0732">Signal</keyword>
<evidence type="ECO:0000259" key="8">
    <source>
        <dbReference type="PROSITE" id="PS50847"/>
    </source>
</evidence>
<feature type="signal peptide" evidence="7">
    <location>
        <begin position="1"/>
        <end position="29"/>
    </location>
</feature>